<feature type="domain" description="Acyl-CoA thioesterase-like C-terminal" evidence="2">
    <location>
        <begin position="130"/>
        <end position="257"/>
    </location>
</feature>
<evidence type="ECO:0000259" key="2">
    <source>
        <dbReference type="Pfam" id="PF20789"/>
    </source>
</evidence>
<accession>A0A7U8C2J9</accession>
<dbReference type="OrthoDB" id="7059210at2"/>
<name>A0A7U8C2J9_NEPCE</name>
<organism evidence="3 4">
    <name type="scientific">Neptuniibacter caesariensis</name>
    <dbReference type="NCBI Taxonomy" id="207954"/>
    <lineage>
        <taxon>Bacteria</taxon>
        <taxon>Pseudomonadati</taxon>
        <taxon>Pseudomonadota</taxon>
        <taxon>Gammaproteobacteria</taxon>
        <taxon>Oceanospirillales</taxon>
        <taxon>Oceanospirillaceae</taxon>
        <taxon>Neptuniibacter</taxon>
    </lineage>
</organism>
<proteinExistence type="predicted"/>
<evidence type="ECO:0000259" key="1">
    <source>
        <dbReference type="Pfam" id="PF13622"/>
    </source>
</evidence>
<dbReference type="Proteomes" id="UP000002171">
    <property type="component" value="Unassembled WGS sequence"/>
</dbReference>
<dbReference type="RefSeq" id="WP_007022925.1">
    <property type="nucleotide sequence ID" value="NZ_CH724128.1"/>
</dbReference>
<protein>
    <submittedName>
        <fullName evidence="3">Acyl-CoA thioesterase II, putative</fullName>
    </submittedName>
</protein>
<dbReference type="AlphaFoldDB" id="A0A7U8C2J9"/>
<reference evidence="3 4" key="1">
    <citation type="submission" date="2006-02" db="EMBL/GenBank/DDBJ databases">
        <authorList>
            <person name="Pinhassi J."/>
            <person name="Pedros-Alio C."/>
            <person name="Ferriera S."/>
            <person name="Johnson J."/>
            <person name="Kravitz S."/>
            <person name="Halpern A."/>
            <person name="Remington K."/>
            <person name="Beeson K."/>
            <person name="Tran B."/>
            <person name="Rogers Y.-H."/>
            <person name="Friedman R."/>
            <person name="Venter J.C."/>
        </authorList>
    </citation>
    <scope>NUCLEOTIDE SEQUENCE [LARGE SCALE GENOMIC DNA]</scope>
    <source>
        <strain evidence="3 4">MED92</strain>
    </source>
</reference>
<dbReference type="InterPro" id="IPR029069">
    <property type="entry name" value="HotDog_dom_sf"/>
</dbReference>
<comment type="caution">
    <text evidence="3">The sequence shown here is derived from an EMBL/GenBank/DDBJ whole genome shotgun (WGS) entry which is preliminary data.</text>
</comment>
<feature type="domain" description="Acyl-CoA thioesterase-like N-terminal HotDog" evidence="1">
    <location>
        <begin position="18"/>
        <end position="102"/>
    </location>
</feature>
<evidence type="ECO:0000313" key="4">
    <source>
        <dbReference type="Proteomes" id="UP000002171"/>
    </source>
</evidence>
<dbReference type="Pfam" id="PF20789">
    <property type="entry name" value="4HBT_3C"/>
    <property type="match status" value="1"/>
</dbReference>
<sequence length="260" mass="28297">MHIDEILNSIHSGENVLIPESWAQGRTTFGGLTAAILCQATSLDVDPSRRLRNFEVGFVRPLEALKPYEISVETLANGKTVTIKSARIIQEGKVRATARADYVLPLESDVKIDTFTAPNLKQPEASVALEGDHLPNFFNYFDGHVATAGIPFSGEEVPELGGWVKFKEAPQAISDAHLVCMIDAWPPTASPHYIGFKPLSTISWSIHFANSASRLSPEDYLGYHAKVNFGEQGISSSNAEIWGADGQLLATSVQTNIIYG</sequence>
<dbReference type="EMBL" id="AAOW01000019">
    <property type="protein sequence ID" value="EAR60317.1"/>
    <property type="molecule type" value="Genomic_DNA"/>
</dbReference>
<dbReference type="SUPFAM" id="SSF54637">
    <property type="entry name" value="Thioesterase/thiol ester dehydrase-isomerase"/>
    <property type="match status" value="2"/>
</dbReference>
<keyword evidence="4" id="KW-1185">Reference proteome</keyword>
<evidence type="ECO:0000313" key="3">
    <source>
        <dbReference type="EMBL" id="EAR60317.1"/>
    </source>
</evidence>
<dbReference type="InterPro" id="IPR042171">
    <property type="entry name" value="Acyl-CoA_hotdog"/>
</dbReference>
<dbReference type="InterPro" id="IPR049450">
    <property type="entry name" value="ACOT8-like_C"/>
</dbReference>
<dbReference type="InterPro" id="IPR049449">
    <property type="entry name" value="TesB_ACOT8-like_N"/>
</dbReference>
<dbReference type="Pfam" id="PF13622">
    <property type="entry name" value="4HBT_3"/>
    <property type="match status" value="1"/>
</dbReference>
<dbReference type="Gene3D" id="2.40.160.210">
    <property type="entry name" value="Acyl-CoA thioesterase, double hotdog domain"/>
    <property type="match status" value="1"/>
</dbReference>
<gene>
    <name evidence="3" type="ORF">MED92_00265</name>
</gene>